<dbReference type="EMBL" id="JBBWWQ010000016">
    <property type="protein sequence ID" value="KAK8925798.1"/>
    <property type="molecule type" value="Genomic_DNA"/>
</dbReference>
<sequence>MAFRSFILKAAVVIAVGHFVTGGAALNHLLSGDTLNTGQSISEGSRSLVMQTDCNLVLYQQNPQKPIWYTQTNGKGTNCVAKLEDDGSLVVREQQQNIVWTSGTGKKNR</sequence>
<dbReference type="AlphaFoldDB" id="A0AAP0FYG1"/>
<protein>
    <submittedName>
        <fullName evidence="2">Mannose-specific lectin</fullName>
    </submittedName>
</protein>
<dbReference type="SUPFAM" id="SSF51110">
    <property type="entry name" value="alpha-D-mannose-specific plant lectins"/>
    <property type="match status" value="1"/>
</dbReference>
<dbReference type="InterPro" id="IPR001480">
    <property type="entry name" value="Bulb-type_lectin_dom"/>
</dbReference>
<evidence type="ECO:0000313" key="2">
    <source>
        <dbReference type="EMBL" id="KAK8925798.1"/>
    </source>
</evidence>
<evidence type="ECO:0000313" key="3">
    <source>
        <dbReference type="Proteomes" id="UP001418222"/>
    </source>
</evidence>
<reference evidence="2 3" key="1">
    <citation type="journal article" date="2022" name="Nat. Plants">
        <title>Genomes of leafy and leafless Platanthera orchids illuminate the evolution of mycoheterotrophy.</title>
        <authorList>
            <person name="Li M.H."/>
            <person name="Liu K.W."/>
            <person name="Li Z."/>
            <person name="Lu H.C."/>
            <person name="Ye Q.L."/>
            <person name="Zhang D."/>
            <person name="Wang J.Y."/>
            <person name="Li Y.F."/>
            <person name="Zhong Z.M."/>
            <person name="Liu X."/>
            <person name="Yu X."/>
            <person name="Liu D.K."/>
            <person name="Tu X.D."/>
            <person name="Liu B."/>
            <person name="Hao Y."/>
            <person name="Liao X.Y."/>
            <person name="Jiang Y.T."/>
            <person name="Sun W.H."/>
            <person name="Chen J."/>
            <person name="Chen Y.Q."/>
            <person name="Ai Y."/>
            <person name="Zhai J.W."/>
            <person name="Wu S.S."/>
            <person name="Zhou Z."/>
            <person name="Hsiao Y.Y."/>
            <person name="Wu W.L."/>
            <person name="Chen Y.Y."/>
            <person name="Lin Y.F."/>
            <person name="Hsu J.L."/>
            <person name="Li C.Y."/>
            <person name="Wang Z.W."/>
            <person name="Zhao X."/>
            <person name="Zhong W.Y."/>
            <person name="Ma X.K."/>
            <person name="Ma L."/>
            <person name="Huang J."/>
            <person name="Chen G.Z."/>
            <person name="Huang M.Z."/>
            <person name="Huang L."/>
            <person name="Peng D.H."/>
            <person name="Luo Y.B."/>
            <person name="Zou S.Q."/>
            <person name="Chen S.P."/>
            <person name="Lan S."/>
            <person name="Tsai W.C."/>
            <person name="Van de Peer Y."/>
            <person name="Liu Z.J."/>
        </authorList>
    </citation>
    <scope>NUCLEOTIDE SEQUENCE [LARGE SCALE GENOMIC DNA]</scope>
    <source>
        <strain evidence="2">Lor287</strain>
    </source>
</reference>
<accession>A0AAP0FYG1</accession>
<dbReference type="PROSITE" id="PS50927">
    <property type="entry name" value="BULB_LECTIN"/>
    <property type="match status" value="1"/>
</dbReference>
<evidence type="ECO:0000259" key="1">
    <source>
        <dbReference type="PROSITE" id="PS50927"/>
    </source>
</evidence>
<organism evidence="2 3">
    <name type="scientific">Platanthera zijinensis</name>
    <dbReference type="NCBI Taxonomy" id="2320716"/>
    <lineage>
        <taxon>Eukaryota</taxon>
        <taxon>Viridiplantae</taxon>
        <taxon>Streptophyta</taxon>
        <taxon>Embryophyta</taxon>
        <taxon>Tracheophyta</taxon>
        <taxon>Spermatophyta</taxon>
        <taxon>Magnoliopsida</taxon>
        <taxon>Liliopsida</taxon>
        <taxon>Asparagales</taxon>
        <taxon>Orchidaceae</taxon>
        <taxon>Orchidoideae</taxon>
        <taxon>Orchideae</taxon>
        <taxon>Orchidinae</taxon>
        <taxon>Platanthera</taxon>
    </lineage>
</organism>
<gene>
    <name evidence="2" type="primary">dfa</name>
    <name evidence="2" type="ORF">KSP39_PZI018372</name>
</gene>
<dbReference type="Gene3D" id="2.90.10.10">
    <property type="entry name" value="Bulb-type lectin domain"/>
    <property type="match status" value="1"/>
</dbReference>
<dbReference type="InterPro" id="IPR036426">
    <property type="entry name" value="Bulb-type_lectin_dom_sf"/>
</dbReference>
<keyword evidence="3" id="KW-1185">Reference proteome</keyword>
<comment type="caution">
    <text evidence="2">The sequence shown here is derived from an EMBL/GenBank/DDBJ whole genome shotgun (WGS) entry which is preliminary data.</text>
</comment>
<dbReference type="SMART" id="SM00108">
    <property type="entry name" value="B_lectin"/>
    <property type="match status" value="1"/>
</dbReference>
<dbReference type="GO" id="GO:0051707">
    <property type="term" value="P:response to other organism"/>
    <property type="evidence" value="ECO:0007669"/>
    <property type="project" value="UniProtKB-ARBA"/>
</dbReference>
<dbReference type="Pfam" id="PF01453">
    <property type="entry name" value="B_lectin"/>
    <property type="match status" value="1"/>
</dbReference>
<proteinExistence type="predicted"/>
<feature type="domain" description="Bulb-type lectin" evidence="1">
    <location>
        <begin position="26"/>
        <end position="109"/>
    </location>
</feature>
<dbReference type="Proteomes" id="UP001418222">
    <property type="component" value="Unassembled WGS sequence"/>
</dbReference>
<name>A0AAP0FYG1_9ASPA</name>